<proteinExistence type="predicted"/>
<comment type="caution">
    <text evidence="1">The sequence shown here is derived from an EMBL/GenBank/DDBJ whole genome shotgun (WGS) entry which is preliminary data.</text>
</comment>
<sequence length="392" mass="42540">MASGYERPDWAGPGTQNSLERRLININVQEFIRTRDALTSSYIGLASALQRAVQAYLEHTNVVLEADGTLQVSHLLAPFSNLQNPAFMAQMALQQQNGGSPAVKPEEVDKKKRKKRAYKPRDLNAPKRPLTAYFRYLGEVRPSVSKEIAENPQKYKDIAGKPGDISRIATERWNQLTEDQQRPYKQAYQDELKNYETKMTQYKATGLKQDEGAKVPTAEAEDATVATEATEEAEEDEKEKESSDDDSSDDDAESDDDEEASPPTPAPPKAATPKKSAMKKGKTTTTAPAVQPPSFSSIQTPVFSSINNASDATAAAPSSSPTRKRKGESVEADGAKKSKRGRKSKADDEVVAGSDSVAPVAQMTATSPEAASATAETSGKKKKDKKKKKGDA</sequence>
<name>A0ACC3NVM9_9PEZI</name>
<dbReference type="EMBL" id="JAUTXU010000010">
    <property type="protein sequence ID" value="KAK3723238.1"/>
    <property type="molecule type" value="Genomic_DNA"/>
</dbReference>
<keyword evidence="2" id="KW-1185">Reference proteome</keyword>
<organism evidence="1 2">
    <name type="scientific">Vermiconidia calcicola</name>
    <dbReference type="NCBI Taxonomy" id="1690605"/>
    <lineage>
        <taxon>Eukaryota</taxon>
        <taxon>Fungi</taxon>
        <taxon>Dikarya</taxon>
        <taxon>Ascomycota</taxon>
        <taxon>Pezizomycotina</taxon>
        <taxon>Dothideomycetes</taxon>
        <taxon>Dothideomycetidae</taxon>
        <taxon>Mycosphaerellales</taxon>
        <taxon>Extremaceae</taxon>
        <taxon>Vermiconidia</taxon>
    </lineage>
</organism>
<dbReference type="Proteomes" id="UP001281147">
    <property type="component" value="Unassembled WGS sequence"/>
</dbReference>
<accession>A0ACC3NVM9</accession>
<evidence type="ECO:0000313" key="2">
    <source>
        <dbReference type="Proteomes" id="UP001281147"/>
    </source>
</evidence>
<evidence type="ECO:0000313" key="1">
    <source>
        <dbReference type="EMBL" id="KAK3723238.1"/>
    </source>
</evidence>
<gene>
    <name evidence="1" type="ORF">LTR37_001961</name>
</gene>
<reference evidence="1" key="1">
    <citation type="submission" date="2023-07" db="EMBL/GenBank/DDBJ databases">
        <title>Black Yeasts Isolated from many extreme environments.</title>
        <authorList>
            <person name="Coleine C."/>
            <person name="Stajich J.E."/>
            <person name="Selbmann L."/>
        </authorList>
    </citation>
    <scope>NUCLEOTIDE SEQUENCE</scope>
    <source>
        <strain evidence="1">CCFEE 5714</strain>
    </source>
</reference>
<protein>
    <submittedName>
        <fullName evidence="1">Uncharacterized protein</fullName>
    </submittedName>
</protein>